<protein>
    <submittedName>
        <fullName evidence="1">Uncharacterized protein</fullName>
    </submittedName>
</protein>
<sequence>MLTTALSADKNYSVRGVYGWSTIKDLGEVLFGKFSPDHKEYKVYSIDAGYLLWKNIKEWPLDIYVKGGVSYYDEDKFDSAYGGDLYLKAFWNFDVYKNRVRFGFGEGVSYTTKLLKIEKLDAENKSSPTSKFLNYLDISLDVDVGRLFRTKSLEDLYFGLLIKHRSGVFGLYNGVHGGSNYNSLYLEKDF</sequence>
<reference evidence="1" key="1">
    <citation type="submission" date="2016-10" db="EMBL/GenBank/DDBJ databases">
        <authorList>
            <person name="de Groot N.N."/>
        </authorList>
    </citation>
    <scope>NUCLEOTIDE SEQUENCE</scope>
</reference>
<accession>A0A1W1CWM4</accession>
<name>A0A1W1CWM4_9ZZZZ</name>
<evidence type="ECO:0000313" key="1">
    <source>
        <dbReference type="EMBL" id="SFV70226.1"/>
    </source>
</evidence>
<dbReference type="AlphaFoldDB" id="A0A1W1CWM4"/>
<dbReference type="EMBL" id="FPHK01000142">
    <property type="protein sequence ID" value="SFV70226.1"/>
    <property type="molecule type" value="Genomic_DNA"/>
</dbReference>
<organism evidence="1">
    <name type="scientific">hydrothermal vent metagenome</name>
    <dbReference type="NCBI Taxonomy" id="652676"/>
    <lineage>
        <taxon>unclassified sequences</taxon>
        <taxon>metagenomes</taxon>
        <taxon>ecological metagenomes</taxon>
    </lineage>
</organism>
<proteinExistence type="predicted"/>
<gene>
    <name evidence="1" type="ORF">MNB_SM-6-1000</name>
</gene>